<accession>A0A9N9R1I4</accession>
<sequence>MFRQFIRALEPVKNRLTRAVAGSSNGAAKSDSNNFARNSQTKEQKLSSTLKNSLPGITYISIEDISGGCGAMYEINIEAKEFRGLSTVKQHRLVTESLKSEIAEMHGIRIHTTPTKIDDK</sequence>
<feature type="region of interest" description="Disordered" evidence="3">
    <location>
        <begin position="20"/>
        <end position="48"/>
    </location>
</feature>
<dbReference type="PANTHER" id="PTHR46188">
    <property type="entry name" value="BOLA-LIKE PROTEIN 3"/>
    <property type="match status" value="1"/>
</dbReference>
<gene>
    <name evidence="4" type="ORF">DIATSA_LOCUS5864</name>
</gene>
<dbReference type="InterPro" id="IPR002634">
    <property type="entry name" value="BolA"/>
</dbReference>
<organism evidence="4 5">
    <name type="scientific">Diatraea saccharalis</name>
    <name type="common">sugarcane borer</name>
    <dbReference type="NCBI Taxonomy" id="40085"/>
    <lineage>
        <taxon>Eukaryota</taxon>
        <taxon>Metazoa</taxon>
        <taxon>Ecdysozoa</taxon>
        <taxon>Arthropoda</taxon>
        <taxon>Hexapoda</taxon>
        <taxon>Insecta</taxon>
        <taxon>Pterygota</taxon>
        <taxon>Neoptera</taxon>
        <taxon>Endopterygota</taxon>
        <taxon>Lepidoptera</taxon>
        <taxon>Glossata</taxon>
        <taxon>Ditrysia</taxon>
        <taxon>Pyraloidea</taxon>
        <taxon>Crambidae</taxon>
        <taxon>Crambinae</taxon>
        <taxon>Diatraea</taxon>
    </lineage>
</organism>
<reference evidence="4" key="1">
    <citation type="submission" date="2021-12" db="EMBL/GenBank/DDBJ databases">
        <authorList>
            <person name="King R."/>
        </authorList>
    </citation>
    <scope>NUCLEOTIDE SEQUENCE</scope>
</reference>
<dbReference type="AlphaFoldDB" id="A0A9N9R1I4"/>
<dbReference type="EMBL" id="OU893350">
    <property type="protein sequence ID" value="CAG9788022.1"/>
    <property type="molecule type" value="Genomic_DNA"/>
</dbReference>
<proteinExistence type="inferred from homology"/>
<name>A0A9N9R1I4_9NEOP</name>
<feature type="compositionally biased region" description="Polar residues" evidence="3">
    <location>
        <begin position="22"/>
        <end position="39"/>
    </location>
</feature>
<evidence type="ECO:0000256" key="3">
    <source>
        <dbReference type="SAM" id="MobiDB-lite"/>
    </source>
</evidence>
<reference evidence="4" key="2">
    <citation type="submission" date="2022-10" db="EMBL/GenBank/DDBJ databases">
        <authorList>
            <consortium name="ENA_rothamsted_submissions"/>
            <consortium name="culmorum"/>
            <person name="King R."/>
        </authorList>
    </citation>
    <scope>NUCLEOTIDE SEQUENCE</scope>
</reference>
<dbReference type="Proteomes" id="UP001153714">
    <property type="component" value="Chromosome 19"/>
</dbReference>
<dbReference type="InterPro" id="IPR052275">
    <property type="entry name" value="Mt_Fe-S_assembly_factor"/>
</dbReference>
<evidence type="ECO:0000256" key="2">
    <source>
        <dbReference type="RuleBase" id="RU003860"/>
    </source>
</evidence>
<protein>
    <recommendedName>
        <fullName evidence="6">BolA-like protein 3</fullName>
    </recommendedName>
</protein>
<dbReference type="GO" id="GO:0005759">
    <property type="term" value="C:mitochondrial matrix"/>
    <property type="evidence" value="ECO:0007669"/>
    <property type="project" value="TreeGrafter"/>
</dbReference>
<evidence type="ECO:0000313" key="5">
    <source>
        <dbReference type="Proteomes" id="UP001153714"/>
    </source>
</evidence>
<dbReference type="Gene3D" id="3.30.300.90">
    <property type="entry name" value="BolA-like"/>
    <property type="match status" value="1"/>
</dbReference>
<dbReference type="Pfam" id="PF01722">
    <property type="entry name" value="BolA"/>
    <property type="match status" value="1"/>
</dbReference>
<evidence type="ECO:0000313" key="4">
    <source>
        <dbReference type="EMBL" id="CAG9788022.1"/>
    </source>
</evidence>
<dbReference type="SUPFAM" id="SSF82657">
    <property type="entry name" value="BolA-like"/>
    <property type="match status" value="1"/>
</dbReference>
<evidence type="ECO:0000256" key="1">
    <source>
        <dbReference type="ARBA" id="ARBA00005578"/>
    </source>
</evidence>
<dbReference type="OrthoDB" id="203381at2759"/>
<comment type="similarity">
    <text evidence="1 2">Belongs to the BolA/IbaG family.</text>
</comment>
<dbReference type="PANTHER" id="PTHR46188:SF1">
    <property type="entry name" value="BOLA-LIKE PROTEIN 3"/>
    <property type="match status" value="1"/>
</dbReference>
<evidence type="ECO:0008006" key="6">
    <source>
        <dbReference type="Google" id="ProtNLM"/>
    </source>
</evidence>
<dbReference type="PIRSF" id="PIRSF003113">
    <property type="entry name" value="BolA"/>
    <property type="match status" value="1"/>
</dbReference>
<keyword evidence="5" id="KW-1185">Reference proteome</keyword>
<dbReference type="InterPro" id="IPR036065">
    <property type="entry name" value="BolA-like_sf"/>
</dbReference>